<evidence type="ECO:0000313" key="2">
    <source>
        <dbReference type="EMBL" id="CDW28028.1"/>
    </source>
</evidence>
<accession>A0A0K2TPQ2</accession>
<dbReference type="AlphaFoldDB" id="A0A0K2TPQ2"/>
<reference evidence="2" key="1">
    <citation type="submission" date="2014-05" db="EMBL/GenBank/DDBJ databases">
        <authorList>
            <person name="Chronopoulou M."/>
        </authorList>
    </citation>
    <scope>NUCLEOTIDE SEQUENCE</scope>
    <source>
        <tissue evidence="2">Whole organism</tissue>
    </source>
</reference>
<dbReference type="EMBL" id="HACA01010667">
    <property type="protein sequence ID" value="CDW28028.1"/>
    <property type="molecule type" value="Transcribed_RNA"/>
</dbReference>
<proteinExistence type="predicted"/>
<sequence length="221" mass="24718">YLHPHRDMVEIYFLVVFIFSFLNGAQNKDICPCQSFCESGQKVYGSHPLDISQFGLWSMCKNFGEIRCCYPQRSARTSDCKCVLSGTCGSNIPCGLPGSELCCNEKFECVIPSECDRTFEEQFGYTNSCASSELIRCFYQKEDDGIFLNEQGKLVLSGGKPLTNPLDTGASLNTEFRDYLNRDGNIPLSMIISFGNRSVFSLSVTKSSLIDFLKNVQIESN</sequence>
<protein>
    <submittedName>
        <fullName evidence="2">Uncharacterized protein</fullName>
    </submittedName>
</protein>
<name>A0A0K2TPQ2_LEPSM</name>
<feature type="signal peptide" evidence="1">
    <location>
        <begin position="1"/>
        <end position="27"/>
    </location>
</feature>
<keyword evidence="1" id="KW-0732">Signal</keyword>
<evidence type="ECO:0000256" key="1">
    <source>
        <dbReference type="SAM" id="SignalP"/>
    </source>
</evidence>
<feature type="chain" id="PRO_5005488050" evidence="1">
    <location>
        <begin position="28"/>
        <end position="221"/>
    </location>
</feature>
<feature type="non-terminal residue" evidence="2">
    <location>
        <position position="1"/>
    </location>
</feature>
<organism evidence="2">
    <name type="scientific">Lepeophtheirus salmonis</name>
    <name type="common">Salmon louse</name>
    <name type="synonym">Caligus salmonis</name>
    <dbReference type="NCBI Taxonomy" id="72036"/>
    <lineage>
        <taxon>Eukaryota</taxon>
        <taxon>Metazoa</taxon>
        <taxon>Ecdysozoa</taxon>
        <taxon>Arthropoda</taxon>
        <taxon>Crustacea</taxon>
        <taxon>Multicrustacea</taxon>
        <taxon>Hexanauplia</taxon>
        <taxon>Copepoda</taxon>
        <taxon>Siphonostomatoida</taxon>
        <taxon>Caligidae</taxon>
        <taxon>Lepeophtheirus</taxon>
    </lineage>
</organism>